<dbReference type="FunFam" id="1.10.510.10:FF:000571">
    <property type="entry name" value="Maternal embryonic leucine zipper kinase"/>
    <property type="match status" value="1"/>
</dbReference>
<gene>
    <name evidence="5" type="ORF">OKA104_LOCUS16978</name>
</gene>
<feature type="region of interest" description="Disordered" evidence="3">
    <location>
        <begin position="644"/>
        <end position="680"/>
    </location>
</feature>
<dbReference type="InterPro" id="IPR011009">
    <property type="entry name" value="Kinase-like_dom_sf"/>
</dbReference>
<dbReference type="PANTHER" id="PTHR43319">
    <property type="entry name" value="BETA-LACTAMASE-RELATED"/>
    <property type="match status" value="1"/>
</dbReference>
<feature type="domain" description="Protein kinase" evidence="4">
    <location>
        <begin position="313"/>
        <end position="623"/>
    </location>
</feature>
<dbReference type="InterPro" id="IPR008271">
    <property type="entry name" value="Ser/Thr_kinase_AS"/>
</dbReference>
<organism evidence="5 6">
    <name type="scientific">Adineta steineri</name>
    <dbReference type="NCBI Taxonomy" id="433720"/>
    <lineage>
        <taxon>Eukaryota</taxon>
        <taxon>Metazoa</taxon>
        <taxon>Spiralia</taxon>
        <taxon>Gnathifera</taxon>
        <taxon>Rotifera</taxon>
        <taxon>Eurotatoria</taxon>
        <taxon>Bdelloidea</taxon>
        <taxon>Adinetida</taxon>
        <taxon>Adinetidae</taxon>
        <taxon>Adineta</taxon>
    </lineage>
</organism>
<dbReference type="InterPro" id="IPR052907">
    <property type="entry name" value="Beta-lactamase/esterase"/>
</dbReference>
<dbReference type="Gene3D" id="3.40.710.10">
    <property type="entry name" value="DD-peptidase/beta-lactamase superfamily"/>
    <property type="match status" value="1"/>
</dbReference>
<dbReference type="GO" id="GO:0005524">
    <property type="term" value="F:ATP binding"/>
    <property type="evidence" value="ECO:0007669"/>
    <property type="project" value="UniProtKB-KW"/>
</dbReference>
<evidence type="ECO:0000259" key="4">
    <source>
        <dbReference type="PROSITE" id="PS50011"/>
    </source>
</evidence>
<dbReference type="Pfam" id="PF00069">
    <property type="entry name" value="Pkinase"/>
    <property type="match status" value="1"/>
</dbReference>
<dbReference type="SUPFAM" id="SSF56112">
    <property type="entry name" value="Protein kinase-like (PK-like)"/>
    <property type="match status" value="1"/>
</dbReference>
<dbReference type="SUPFAM" id="SSF56601">
    <property type="entry name" value="beta-lactamase/transpeptidase-like"/>
    <property type="match status" value="1"/>
</dbReference>
<dbReference type="InterPro" id="IPR012338">
    <property type="entry name" value="Beta-lactam/transpept-like"/>
</dbReference>
<dbReference type="InterPro" id="IPR001466">
    <property type="entry name" value="Beta-lactam-related"/>
</dbReference>
<proteinExistence type="predicted"/>
<sequence length="680" mass="76154">MDHVHGHVTSGWEDIRSAFKQNLDDGLDIGASLCIYYRGNCVVDLTSGWKDPETKKEPYTSDTLQLVFSTSKGIISAAIALCVERQLLDYNAPVARYWPEFAANGKQNITISELLAHRAGIACVDEDNLTVEDGCNWSRMVSLIAAQKPHWEPGTAHGYHAHTLGYAAGELIHRVDPQHRSYGQFVRDELDSEFYVGIPNDDIEARISPVVRKPGDTTNVRPKVSQTDKALSLSGAFPLNSPYIVFNEPRVHRAELPGANGITNARSLARIYSLLIGDINENGIKQKRLISEKTLQEAIENVTPADEPDLSWYNKPSTFSKGGFQIYGECFQIFREGVFGFSGYGGSCAFAFPPHQLTYAYACNHLDPGALTIDPRTCDRFAMKIIAKKTFTHMGPQALVFNQQIKSECTILQGVNHPCIIRIHDVYETDDALYIILELVEGGELFDRIVAHGQFDEATSKFLFRQMCIGVQYLHERSITHRDLKPENILLTLPDTNETLIKITDFGLSRLINETSLMKTFCGTPNYLAPEVLVNRGEGSYTNKIDVWSLGVILYICLVGYPPFSESPDSPPLTEQILKGLYTFPDEFWSDVSEPAKDLIRQMMCVDPNKRLAMSAVLEHPWLANDQENTNRVEKIMHPIQLPTRSYKRSATDDDSAMDEDVDTPATDTSTIGRAKRVKY</sequence>
<evidence type="ECO:0000313" key="5">
    <source>
        <dbReference type="EMBL" id="CAF3773930.1"/>
    </source>
</evidence>
<feature type="compositionally biased region" description="Acidic residues" evidence="3">
    <location>
        <begin position="653"/>
        <end position="663"/>
    </location>
</feature>
<comment type="caution">
    <text evidence="5">The sequence shown here is derived from an EMBL/GenBank/DDBJ whole genome shotgun (WGS) entry which is preliminary data.</text>
</comment>
<accession>A0A819A8L8</accession>
<keyword evidence="1" id="KW-0547">Nucleotide-binding</keyword>
<reference evidence="5" key="1">
    <citation type="submission" date="2021-02" db="EMBL/GenBank/DDBJ databases">
        <authorList>
            <person name="Nowell W R."/>
        </authorList>
    </citation>
    <scope>NUCLEOTIDE SEQUENCE</scope>
</reference>
<name>A0A819A8L8_9BILA</name>
<dbReference type="PROSITE" id="PS50011">
    <property type="entry name" value="PROTEIN_KINASE_DOM"/>
    <property type="match status" value="1"/>
</dbReference>
<dbReference type="GO" id="GO:0004672">
    <property type="term" value="F:protein kinase activity"/>
    <property type="evidence" value="ECO:0007669"/>
    <property type="project" value="InterPro"/>
</dbReference>
<dbReference type="Gene3D" id="1.10.510.10">
    <property type="entry name" value="Transferase(Phosphotransferase) domain 1"/>
    <property type="match status" value="1"/>
</dbReference>
<protein>
    <recommendedName>
        <fullName evidence="4">Protein kinase domain-containing protein</fullName>
    </recommendedName>
</protein>
<dbReference type="InterPro" id="IPR000719">
    <property type="entry name" value="Prot_kinase_dom"/>
</dbReference>
<evidence type="ECO:0000256" key="3">
    <source>
        <dbReference type="SAM" id="MobiDB-lite"/>
    </source>
</evidence>
<dbReference type="Pfam" id="PF00144">
    <property type="entry name" value="Beta-lactamase"/>
    <property type="match status" value="1"/>
</dbReference>
<dbReference type="CDD" id="cd05117">
    <property type="entry name" value="STKc_CAMK"/>
    <property type="match status" value="1"/>
</dbReference>
<dbReference type="EMBL" id="CAJOAY010000993">
    <property type="protein sequence ID" value="CAF3773930.1"/>
    <property type="molecule type" value="Genomic_DNA"/>
</dbReference>
<keyword evidence="2" id="KW-0067">ATP-binding</keyword>
<dbReference type="Proteomes" id="UP000663881">
    <property type="component" value="Unassembled WGS sequence"/>
</dbReference>
<evidence type="ECO:0000256" key="2">
    <source>
        <dbReference type="ARBA" id="ARBA00022840"/>
    </source>
</evidence>
<dbReference type="PANTHER" id="PTHR43319:SF3">
    <property type="entry name" value="BETA-LACTAMASE-RELATED DOMAIN-CONTAINING PROTEIN"/>
    <property type="match status" value="1"/>
</dbReference>
<dbReference type="AlphaFoldDB" id="A0A819A8L8"/>
<dbReference type="PROSITE" id="PS00108">
    <property type="entry name" value="PROTEIN_KINASE_ST"/>
    <property type="match status" value="1"/>
</dbReference>
<evidence type="ECO:0000313" key="6">
    <source>
        <dbReference type="Proteomes" id="UP000663881"/>
    </source>
</evidence>
<evidence type="ECO:0000256" key="1">
    <source>
        <dbReference type="ARBA" id="ARBA00022741"/>
    </source>
</evidence>
<dbReference type="SMART" id="SM00220">
    <property type="entry name" value="S_TKc"/>
    <property type="match status" value="1"/>
</dbReference>